<dbReference type="PANTHER" id="PTHR16469:SF27">
    <property type="entry name" value="UBIQUITIN-ASSOCIATED AND SH3 DOMAIN-CONTAINING BA-RELATED"/>
    <property type="match status" value="1"/>
</dbReference>
<dbReference type="Gene3D" id="3.40.50.1240">
    <property type="entry name" value="Phosphoglycerate mutase-like"/>
    <property type="match status" value="2"/>
</dbReference>
<proteinExistence type="predicted"/>
<dbReference type="PANTHER" id="PTHR16469">
    <property type="entry name" value="UBIQUITIN-ASSOCIATED AND SH3 DOMAIN-CONTAINING BA-RELATED"/>
    <property type="match status" value="1"/>
</dbReference>
<dbReference type="OrthoDB" id="5919683at2759"/>
<organism evidence="1 2">
    <name type="scientific">Trichinella britovi</name>
    <name type="common">Parasitic roundworm</name>
    <dbReference type="NCBI Taxonomy" id="45882"/>
    <lineage>
        <taxon>Eukaryota</taxon>
        <taxon>Metazoa</taxon>
        <taxon>Ecdysozoa</taxon>
        <taxon>Nematoda</taxon>
        <taxon>Enoplea</taxon>
        <taxon>Dorylaimia</taxon>
        <taxon>Trichinellida</taxon>
        <taxon>Trichinellidae</taxon>
        <taxon>Trichinella</taxon>
    </lineage>
</organism>
<keyword evidence="2" id="KW-1185">Reference proteome</keyword>
<dbReference type="GO" id="GO:0016791">
    <property type="term" value="F:phosphatase activity"/>
    <property type="evidence" value="ECO:0007669"/>
    <property type="project" value="UniProtKB-ARBA"/>
</dbReference>
<evidence type="ECO:0000313" key="1">
    <source>
        <dbReference type="EMBL" id="KRY48894.1"/>
    </source>
</evidence>
<accession>A0A0V1CIP6</accession>
<dbReference type="InterPro" id="IPR051710">
    <property type="entry name" value="Phosphatase_SH3-domain"/>
</dbReference>
<dbReference type="STRING" id="45882.A0A0V1CIP6"/>
<protein>
    <submittedName>
        <fullName evidence="1">Uncharacterized protein</fullName>
    </submittedName>
</protein>
<dbReference type="AlphaFoldDB" id="A0A0V1CIP6"/>
<dbReference type="Proteomes" id="UP000054653">
    <property type="component" value="Unassembled WGS sequence"/>
</dbReference>
<name>A0A0V1CIP6_TRIBR</name>
<dbReference type="EMBL" id="JYDI01000192">
    <property type="protein sequence ID" value="KRY48894.1"/>
    <property type="molecule type" value="Genomic_DNA"/>
</dbReference>
<reference evidence="1 2" key="1">
    <citation type="submission" date="2015-01" db="EMBL/GenBank/DDBJ databases">
        <title>Evolution of Trichinella species and genotypes.</title>
        <authorList>
            <person name="Korhonen P.K."/>
            <person name="Edoardo P."/>
            <person name="Giuseppe L.R."/>
            <person name="Gasser R.B."/>
        </authorList>
    </citation>
    <scope>NUCLEOTIDE SEQUENCE [LARGE SCALE GENOMIC DNA]</scope>
    <source>
        <strain evidence="1">ISS120</strain>
    </source>
</reference>
<evidence type="ECO:0000313" key="2">
    <source>
        <dbReference type="Proteomes" id="UP000054653"/>
    </source>
</evidence>
<gene>
    <name evidence="1" type="ORF">T03_8164</name>
</gene>
<sequence>MAEYEKCVFGFHLLNFGSLVPMSVHGSPHRVPVFKRVFLSSLNEEIGSKWPSGKQEEKLDDLDHVSQTSQIDISWTPPELHKKRMLCSGSRKKYRYNFTSHTKQPEECLPKLTTSLGETVFGHSKDENECPSNTACPMNSVCTPEILSSQDSPVKIVGRCDLQSSCHEKKTRKASILRRIQLKRTNSAKKLFQDFASGGECRYCSEFFSAENRTNDGRKRAFECEINLHSKVEFNDCGDEKILISEWSDGFSQESIAIQTSSQTSECCSITVETMDHHSNSSSSNVTNSSPFEICHFAINTKRFNGRRRFIQGGLAEQFEKSIKRQMSNLNIWHHRRRNDNAFSKDNYVSFKKEEHENIQYELIAVDIEYGYYKCICKVARASSKVLIIFNRYVFESYNLKCGTIFNLYLPYLKFFSESKTITPVILTPSLIDIFCTKMPEPELYTFDTFAYYNDCNPLLWFIMIQDMPPSTPPYCKEKHTDRNPLLAGNRGALWNAPVMPIVQRKLCFMGAASRDAGINITDVICAPSLKCILLADSFIEGYESKLDDKDQVLEIKIDGGFSESIDYYHQHEQLKTNVMESGFRVDKTHDTSYKYPEYCNYESFNEMDERIHETLKSIRTKYADSTNRTMAVFVNKSLESVLQFITKEPPIPLELYIARKAEAKNKLSMSGQNFKSFRSWVFHWISTRMMWFILVEEDEFPSLRPYAGLGINRKSERSFKSLTAVERKSFFMGTVACITRLNITDVICSPSTNCINAADSFIRGFQLGKNDEMNVLKIKIDGGFSSTAEGYYLHKQFRSLVVERGYDVDDSYETSVQWPGNYKVDPYVDLEWRLSAALDSMRYKYPDTNPNVVAVFVDKSLGSMLSDIAGRSQLLINMEIPPSEDTPLTQEKNTEK</sequence>
<dbReference type="InterPro" id="IPR029033">
    <property type="entry name" value="His_PPase_superfam"/>
</dbReference>
<comment type="caution">
    <text evidence="1">The sequence shown here is derived from an EMBL/GenBank/DDBJ whole genome shotgun (WGS) entry which is preliminary data.</text>
</comment>